<feature type="compositionally biased region" description="Polar residues" evidence="1">
    <location>
        <begin position="514"/>
        <end position="528"/>
    </location>
</feature>
<feature type="compositionally biased region" description="Basic and acidic residues" evidence="1">
    <location>
        <begin position="544"/>
        <end position="559"/>
    </location>
</feature>
<feature type="region of interest" description="Disordered" evidence="1">
    <location>
        <begin position="327"/>
        <end position="382"/>
    </location>
</feature>
<feature type="compositionally biased region" description="Polar residues" evidence="1">
    <location>
        <begin position="204"/>
        <end position="217"/>
    </location>
</feature>
<reference evidence="2 3" key="1">
    <citation type="submission" date="2017-04" db="EMBL/GenBank/DDBJ databases">
        <title>Genome Sequence of the Model Brown-Rot Fungus Postia placenta SB12.</title>
        <authorList>
            <consortium name="DOE Joint Genome Institute"/>
            <person name="Gaskell J."/>
            <person name="Kersten P."/>
            <person name="Larrondo L.F."/>
            <person name="Canessa P."/>
            <person name="Martinez D."/>
            <person name="Hibbett D."/>
            <person name="Schmoll M."/>
            <person name="Kubicek C.P."/>
            <person name="Martinez A.T."/>
            <person name="Yadav J."/>
            <person name="Master E."/>
            <person name="Magnuson J.K."/>
            <person name="James T."/>
            <person name="Yaver D."/>
            <person name="Berka R."/>
            <person name="Labutti K."/>
            <person name="Lipzen A."/>
            <person name="Aerts A."/>
            <person name="Barry K."/>
            <person name="Henrissat B."/>
            <person name="Blanchette R."/>
            <person name="Grigoriev I."/>
            <person name="Cullen D."/>
        </authorList>
    </citation>
    <scope>NUCLEOTIDE SEQUENCE [LARGE SCALE GENOMIC DNA]</scope>
    <source>
        <strain evidence="2 3">MAD-698-R-SB12</strain>
    </source>
</reference>
<dbReference type="EMBL" id="KZ110594">
    <property type="protein sequence ID" value="OSX64148.1"/>
    <property type="molecule type" value="Genomic_DNA"/>
</dbReference>
<protein>
    <submittedName>
        <fullName evidence="2">Uncharacterized protein</fullName>
    </submittedName>
</protein>
<feature type="region of interest" description="Disordered" evidence="1">
    <location>
        <begin position="507"/>
        <end position="578"/>
    </location>
</feature>
<proteinExistence type="predicted"/>
<evidence type="ECO:0000256" key="1">
    <source>
        <dbReference type="SAM" id="MobiDB-lite"/>
    </source>
</evidence>
<accession>A0A1X6N6A4</accession>
<dbReference type="OrthoDB" id="3055857at2759"/>
<gene>
    <name evidence="2" type="ORF">POSPLADRAFT_1054761</name>
</gene>
<feature type="compositionally biased region" description="Polar residues" evidence="1">
    <location>
        <begin position="560"/>
        <end position="578"/>
    </location>
</feature>
<dbReference type="AlphaFoldDB" id="A0A1X6N6A4"/>
<dbReference type="GeneID" id="36325508"/>
<keyword evidence="3" id="KW-1185">Reference proteome</keyword>
<name>A0A1X6N6A4_9APHY</name>
<organism evidence="2 3">
    <name type="scientific">Postia placenta MAD-698-R-SB12</name>
    <dbReference type="NCBI Taxonomy" id="670580"/>
    <lineage>
        <taxon>Eukaryota</taxon>
        <taxon>Fungi</taxon>
        <taxon>Dikarya</taxon>
        <taxon>Basidiomycota</taxon>
        <taxon>Agaricomycotina</taxon>
        <taxon>Agaricomycetes</taxon>
        <taxon>Polyporales</taxon>
        <taxon>Adustoporiaceae</taxon>
        <taxon>Rhodonia</taxon>
    </lineage>
</organism>
<sequence>MEHKSRKLLTTYSHRRTRVKNTTSEIPKSSPLQAVPSDTEEITLEEMAHRMKKRSRQTALSDTTLSRSLAVRDSSKPCKKAKLSSLVNSDDTLSSNAAGFSYISTQSLASGQFCTPKPAVCSDQPVLSAADSQERALEPAGFSPLPVAHHFLSRTSSRNLKENSNRGLASPFTSRPNSRAGSPMGLVKSKTKGNGRRPSHQKSRTLSTSRLSPVTRQVQDKATEAKPDVITASTNVLSSSFKSGKQYPVSQATGAVKSNMHIRTGSIPTMAASASDTWLVLPETFGRSAQLDGYSEHASFFTDAPTQVSTPPRMRRATTGAVRMQAGSLEADMSDSSASKGAKLDTDAHMQDASPSRPSVGAFVGRPPPRRRRRTINHPSTDGLFSSVLDFSTSAEDKRPSSALGVPIGQSANQQHMLHAGSALSLSSNFSGLDLGLASAFASISSPPSASSTLYQSPSAPAPKLDHGLGYIHVSESRASSSDPDVHMHDTDGEELRDLFSTMGLDEDEEQKRTASSILANASGVTSHSRLRSDSSKTISQSTRSKEHIHSRKRGDTIRASDSSRLPNLPGGSTTDLNSQANVAVSSTRTARTRSGTVTLANFAASTSASRMVAERTRAEIVLASPLHTHKHKRGGWPAIRTTFNDKPLRIASDEDSDDELLLKAGTRFG</sequence>
<evidence type="ECO:0000313" key="2">
    <source>
        <dbReference type="EMBL" id="OSX64148.1"/>
    </source>
</evidence>
<feature type="compositionally biased region" description="Polar residues" evidence="1">
    <location>
        <begin position="165"/>
        <end position="180"/>
    </location>
</feature>
<feature type="compositionally biased region" description="Basic residues" evidence="1">
    <location>
        <begin position="189"/>
        <end position="203"/>
    </location>
</feature>
<dbReference type="Proteomes" id="UP000194127">
    <property type="component" value="Unassembled WGS sequence"/>
</dbReference>
<dbReference type="RefSeq" id="XP_024340942.1">
    <property type="nucleotide sequence ID" value="XM_024480558.1"/>
</dbReference>
<feature type="region of interest" description="Disordered" evidence="1">
    <location>
        <begin position="156"/>
        <end position="224"/>
    </location>
</feature>
<evidence type="ECO:0000313" key="3">
    <source>
        <dbReference type="Proteomes" id="UP000194127"/>
    </source>
</evidence>